<dbReference type="OrthoDB" id="2383906at2759"/>
<dbReference type="Proteomes" id="UP000233469">
    <property type="component" value="Unassembled WGS sequence"/>
</dbReference>
<dbReference type="EMBL" id="LLXL01000956">
    <property type="protein sequence ID" value="PKK67463.1"/>
    <property type="molecule type" value="Genomic_DNA"/>
</dbReference>
<reference evidence="1 2" key="2">
    <citation type="submission" date="2017-10" db="EMBL/GenBank/DDBJ databases">
        <title>Extensive intraspecific genome diversity in a model arbuscular mycorrhizal fungus.</title>
        <authorList>
            <person name="Chen E.C.H."/>
            <person name="Morin E."/>
            <person name="Baudet D."/>
            <person name="Noel J."/>
            <person name="Ndikumana S."/>
            <person name="Charron P."/>
            <person name="St-Onge C."/>
            <person name="Giorgi J."/>
            <person name="Grigoriev I.V."/>
            <person name="Roux C."/>
            <person name="Martin F.M."/>
            <person name="Corradi N."/>
        </authorList>
    </citation>
    <scope>NUCLEOTIDE SEQUENCE [LARGE SCALE GENOMIC DNA]</scope>
    <source>
        <strain evidence="1 2">C2</strain>
    </source>
</reference>
<sequence>MSSEQGTPLITRRRPQKLCPKETNNLNKIEEVIDNFHENPVKQNKVNQFSIFNVKFTPNNIPLSEILFVGILIIGKISSKI</sequence>
<dbReference type="VEuPathDB" id="FungiDB:FUN_016363"/>
<evidence type="ECO:0000313" key="1">
    <source>
        <dbReference type="EMBL" id="PKK67463.1"/>
    </source>
</evidence>
<gene>
    <name evidence="1" type="ORF">RhiirC2_783467</name>
</gene>
<evidence type="ECO:0000313" key="2">
    <source>
        <dbReference type="Proteomes" id="UP000233469"/>
    </source>
</evidence>
<dbReference type="VEuPathDB" id="FungiDB:RhiirFUN_013112"/>
<name>A0A2N1N0L9_9GLOM</name>
<comment type="caution">
    <text evidence="1">The sequence shown here is derived from an EMBL/GenBank/DDBJ whole genome shotgun (WGS) entry which is preliminary data.</text>
</comment>
<reference evidence="1 2" key="1">
    <citation type="submission" date="2016-04" db="EMBL/GenBank/DDBJ databases">
        <title>Genome analyses suggest a sexual origin of heterokaryosis in a supposedly ancient asexual fungus.</title>
        <authorList>
            <person name="Ropars J."/>
            <person name="Sedzielewska K."/>
            <person name="Noel J."/>
            <person name="Charron P."/>
            <person name="Farinelli L."/>
            <person name="Marton T."/>
            <person name="Kruger M."/>
            <person name="Pelin A."/>
            <person name="Brachmann A."/>
            <person name="Corradi N."/>
        </authorList>
    </citation>
    <scope>NUCLEOTIDE SEQUENCE [LARGE SCALE GENOMIC DNA]</scope>
    <source>
        <strain evidence="1 2">C2</strain>
    </source>
</reference>
<protein>
    <submittedName>
        <fullName evidence="1">Uncharacterized protein</fullName>
    </submittedName>
</protein>
<dbReference type="AlphaFoldDB" id="A0A2N1N0L9"/>
<organism evidence="1 2">
    <name type="scientific">Rhizophagus irregularis</name>
    <dbReference type="NCBI Taxonomy" id="588596"/>
    <lineage>
        <taxon>Eukaryota</taxon>
        <taxon>Fungi</taxon>
        <taxon>Fungi incertae sedis</taxon>
        <taxon>Mucoromycota</taxon>
        <taxon>Glomeromycotina</taxon>
        <taxon>Glomeromycetes</taxon>
        <taxon>Glomerales</taxon>
        <taxon>Glomeraceae</taxon>
        <taxon>Rhizophagus</taxon>
    </lineage>
</organism>
<proteinExistence type="predicted"/>
<accession>A0A2N1N0L9</accession>